<keyword evidence="5 10" id="KW-0418">Kinase</keyword>
<reference evidence="10 11" key="1">
    <citation type="submission" date="2019-07" db="EMBL/GenBank/DDBJ databases">
        <title>Complete Genome Sequence and Methylome Analysis of Nocardia otitidis-caviarum NEB252.</title>
        <authorList>
            <person name="Fomenkov A."/>
            <person name="Anton B.P."/>
            <person name="Vincze T."/>
            <person name="Roberts R.J."/>
        </authorList>
    </citation>
    <scope>NUCLEOTIDE SEQUENCE [LARGE SCALE GENOMIC DNA]</scope>
    <source>
        <strain evidence="10 11">NEB252</strain>
    </source>
</reference>
<dbReference type="InterPro" id="IPR000719">
    <property type="entry name" value="Prot_kinase_dom"/>
</dbReference>
<evidence type="ECO:0000256" key="3">
    <source>
        <dbReference type="ARBA" id="ARBA00022679"/>
    </source>
</evidence>
<evidence type="ECO:0000256" key="8">
    <source>
        <dbReference type="SAM" id="Phobius"/>
    </source>
</evidence>
<dbReference type="FunFam" id="1.10.510.10:FF:000021">
    <property type="entry name" value="Serine/threonine protein kinase"/>
    <property type="match status" value="1"/>
</dbReference>
<dbReference type="PANTHER" id="PTHR43289:SF6">
    <property type="entry name" value="SERINE_THREONINE-PROTEIN KINASE NEKL-3"/>
    <property type="match status" value="1"/>
</dbReference>
<keyword evidence="2 10" id="KW-0723">Serine/threonine-protein kinase</keyword>
<dbReference type="InterPro" id="IPR008271">
    <property type="entry name" value="Ser/Thr_kinase_AS"/>
</dbReference>
<dbReference type="SMART" id="SM00220">
    <property type="entry name" value="S_TKc"/>
    <property type="match status" value="1"/>
</dbReference>
<organism evidence="10 11">
    <name type="scientific">Nocardia otitidiscaviarum</name>
    <dbReference type="NCBI Taxonomy" id="1823"/>
    <lineage>
        <taxon>Bacteria</taxon>
        <taxon>Bacillati</taxon>
        <taxon>Actinomycetota</taxon>
        <taxon>Actinomycetes</taxon>
        <taxon>Mycobacteriales</taxon>
        <taxon>Nocardiaceae</taxon>
        <taxon>Nocardia</taxon>
    </lineage>
</organism>
<evidence type="ECO:0000313" key="11">
    <source>
        <dbReference type="Proteomes" id="UP000317039"/>
    </source>
</evidence>
<proteinExistence type="predicted"/>
<protein>
    <recommendedName>
        <fullName evidence="1">non-specific serine/threonine protein kinase</fullName>
        <ecNumber evidence="1">2.7.11.1</ecNumber>
    </recommendedName>
</protein>
<dbReference type="Pfam" id="PF00069">
    <property type="entry name" value="Pkinase"/>
    <property type="match status" value="1"/>
</dbReference>
<keyword evidence="3" id="KW-0808">Transferase</keyword>
<dbReference type="EMBL" id="CP041695">
    <property type="protein sequence ID" value="QDP83689.1"/>
    <property type="molecule type" value="Genomic_DNA"/>
</dbReference>
<keyword evidence="8" id="KW-1133">Transmembrane helix</keyword>
<evidence type="ECO:0000259" key="9">
    <source>
        <dbReference type="PROSITE" id="PS50011"/>
    </source>
</evidence>
<dbReference type="EC" id="2.7.11.1" evidence="1"/>
<name>A0A516NXS7_9NOCA</name>
<feature type="transmembrane region" description="Helical" evidence="8">
    <location>
        <begin position="275"/>
        <end position="294"/>
    </location>
</feature>
<keyword evidence="6" id="KW-0067">ATP-binding</keyword>
<dbReference type="SUPFAM" id="SSF56112">
    <property type="entry name" value="Protein kinase-like (PK-like)"/>
    <property type="match status" value="1"/>
</dbReference>
<accession>A0A516NXS7</accession>
<dbReference type="KEGG" id="nod:FOH10_22415"/>
<dbReference type="PANTHER" id="PTHR43289">
    <property type="entry name" value="MITOGEN-ACTIVATED PROTEIN KINASE KINASE KINASE 20-RELATED"/>
    <property type="match status" value="1"/>
</dbReference>
<dbReference type="CDD" id="cd14014">
    <property type="entry name" value="STKc_PknB_like"/>
    <property type="match status" value="1"/>
</dbReference>
<evidence type="ECO:0000313" key="10">
    <source>
        <dbReference type="EMBL" id="QDP83689.1"/>
    </source>
</evidence>
<keyword evidence="4" id="KW-0547">Nucleotide-binding</keyword>
<keyword evidence="8" id="KW-0472">Membrane</keyword>
<dbReference type="PROSITE" id="PS00108">
    <property type="entry name" value="PROTEIN_KINASE_ST"/>
    <property type="match status" value="1"/>
</dbReference>
<gene>
    <name evidence="10" type="ORF">FOH10_22415</name>
</gene>
<dbReference type="GO" id="GO:0004674">
    <property type="term" value="F:protein serine/threonine kinase activity"/>
    <property type="evidence" value="ECO:0007669"/>
    <property type="project" value="UniProtKB-KW"/>
</dbReference>
<evidence type="ECO:0000256" key="6">
    <source>
        <dbReference type="ARBA" id="ARBA00022840"/>
    </source>
</evidence>
<dbReference type="AlphaFoldDB" id="A0A516NXS7"/>
<keyword evidence="8" id="KW-0812">Transmembrane</keyword>
<sequence length="472" mass="50253">MGSVYLARHPRLTRLTALKILSDNTGSDDEFRARFLREAELASRLAHPNVVAILDRGVFGESLWIAMQYVDGTDAARLLRGFPGGMPPQRAVHIVTEAARGLDAAHDAGLLHRDVKPANILVSPSTEGPDRVLVTDFGIARALDENTILTAAGDVLATVAYAAPEQLRGEPLDHRVDVYALGATLCELLTGTKPFPRGTAAAVMHAHLTEPPPRPSTVNSTVPHRLDRVIARAMAKDPAQRYQSCGDLAAAANAVLRGEPVLSVTRARRPAGRTVAAVVAAVLALLIGTTAFVLGTDGAGRDQTDSVTTASGAPPVDGSNPWGTAGFVVAAFPDLLPRSPVGSGYRGLWCDVLSTDFRQIPLDVRTPQVNLMCTGDGDPLDTVWVSCLANRLPWPERPWDRATKAGEEAWTRPSGTGRIEWGDAVPAPGEASQGQLRISFDDSDRTFCAITLFAAGASGRQLRDGWWANAPL</sequence>
<dbReference type="PROSITE" id="PS50011">
    <property type="entry name" value="PROTEIN_KINASE_DOM"/>
    <property type="match status" value="1"/>
</dbReference>
<feature type="domain" description="Protein kinase" evidence="9">
    <location>
        <begin position="1"/>
        <end position="262"/>
    </location>
</feature>
<evidence type="ECO:0000256" key="7">
    <source>
        <dbReference type="SAM" id="MobiDB-lite"/>
    </source>
</evidence>
<dbReference type="Proteomes" id="UP000317039">
    <property type="component" value="Chromosome"/>
</dbReference>
<evidence type="ECO:0000256" key="1">
    <source>
        <dbReference type="ARBA" id="ARBA00012513"/>
    </source>
</evidence>
<evidence type="ECO:0000256" key="2">
    <source>
        <dbReference type="ARBA" id="ARBA00022527"/>
    </source>
</evidence>
<evidence type="ECO:0000256" key="4">
    <source>
        <dbReference type="ARBA" id="ARBA00022741"/>
    </source>
</evidence>
<feature type="region of interest" description="Disordered" evidence="7">
    <location>
        <begin position="298"/>
        <end position="318"/>
    </location>
</feature>
<dbReference type="InterPro" id="IPR011009">
    <property type="entry name" value="Kinase-like_dom_sf"/>
</dbReference>
<dbReference type="Gene3D" id="3.30.200.20">
    <property type="entry name" value="Phosphorylase Kinase, domain 1"/>
    <property type="match status" value="1"/>
</dbReference>
<dbReference type="GO" id="GO:0005524">
    <property type="term" value="F:ATP binding"/>
    <property type="evidence" value="ECO:0007669"/>
    <property type="project" value="UniProtKB-KW"/>
</dbReference>
<dbReference type="Gene3D" id="1.10.510.10">
    <property type="entry name" value="Transferase(Phosphotransferase) domain 1"/>
    <property type="match status" value="1"/>
</dbReference>
<evidence type="ECO:0000256" key="5">
    <source>
        <dbReference type="ARBA" id="ARBA00022777"/>
    </source>
</evidence>